<evidence type="ECO:0000313" key="3">
    <source>
        <dbReference type="Proteomes" id="UP001596215"/>
    </source>
</evidence>
<protein>
    <recommendedName>
        <fullName evidence="4">Peptidase</fullName>
    </recommendedName>
</protein>
<evidence type="ECO:0000256" key="1">
    <source>
        <dbReference type="SAM" id="MobiDB-lite"/>
    </source>
</evidence>
<dbReference type="Proteomes" id="UP001596215">
    <property type="component" value="Unassembled WGS sequence"/>
</dbReference>
<sequence length="224" mass="23675">MFKLSDYLRVLMDLAGEDGAAAGGDTTLAGNTEPAPADNSALLGGESGAAEPFLKELPGEGDTEAWGNLWNKLGRPETADGYELPVPEGDDGAFAKQASEIMHQLGITKSQAQALAEWNNNQMAAQAEAQTQQREKLQGDHLASIRKEWGANFDANAAIVRQAEKAFAPPEFSQMLRDSGLGNHPAVVGMFLKIGQSLSEAKAIKGDPASSGPKSTQEVFYGSN</sequence>
<comment type="caution">
    <text evidence="2">The sequence shown here is derived from an EMBL/GenBank/DDBJ whole genome shotgun (WGS) entry which is preliminary data.</text>
</comment>
<gene>
    <name evidence="2" type="ORF">ACFP73_06610</name>
</gene>
<name>A0ABW1VMG0_9GAMM</name>
<evidence type="ECO:0000313" key="2">
    <source>
        <dbReference type="EMBL" id="MFC6361775.1"/>
    </source>
</evidence>
<evidence type="ECO:0008006" key="4">
    <source>
        <dbReference type="Google" id="ProtNLM"/>
    </source>
</evidence>
<proteinExistence type="predicted"/>
<dbReference type="RefSeq" id="WP_343878263.1">
    <property type="nucleotide sequence ID" value="NZ_BAAAFW010000095.1"/>
</dbReference>
<feature type="compositionally biased region" description="Polar residues" evidence="1">
    <location>
        <begin position="212"/>
        <end position="224"/>
    </location>
</feature>
<feature type="region of interest" description="Disordered" evidence="1">
    <location>
        <begin position="204"/>
        <end position="224"/>
    </location>
</feature>
<reference evidence="3" key="1">
    <citation type="journal article" date="2019" name="Int. J. Syst. Evol. Microbiol.">
        <title>The Global Catalogue of Microorganisms (GCM) 10K type strain sequencing project: providing services to taxonomists for standard genome sequencing and annotation.</title>
        <authorList>
            <consortium name="The Broad Institute Genomics Platform"/>
            <consortium name="The Broad Institute Genome Sequencing Center for Infectious Disease"/>
            <person name="Wu L."/>
            <person name="Ma J."/>
        </authorList>
    </citation>
    <scope>NUCLEOTIDE SEQUENCE [LARGE SCALE GENOMIC DNA]</scope>
    <source>
        <strain evidence="3">CGMCC 4.1530</strain>
    </source>
</reference>
<dbReference type="EMBL" id="JBHSUC010000005">
    <property type="protein sequence ID" value="MFC6361775.1"/>
    <property type="molecule type" value="Genomic_DNA"/>
</dbReference>
<organism evidence="2 3">
    <name type="scientific">Tatumella punctata</name>
    <dbReference type="NCBI Taxonomy" id="399969"/>
    <lineage>
        <taxon>Bacteria</taxon>
        <taxon>Pseudomonadati</taxon>
        <taxon>Pseudomonadota</taxon>
        <taxon>Gammaproteobacteria</taxon>
        <taxon>Enterobacterales</taxon>
        <taxon>Erwiniaceae</taxon>
        <taxon>Tatumella</taxon>
    </lineage>
</organism>
<keyword evidence="3" id="KW-1185">Reference proteome</keyword>
<accession>A0ABW1VMG0</accession>